<organism evidence="1 2">
    <name type="scientific">Catharanthus roseus</name>
    <name type="common">Madagascar periwinkle</name>
    <name type="synonym">Vinca rosea</name>
    <dbReference type="NCBI Taxonomy" id="4058"/>
    <lineage>
        <taxon>Eukaryota</taxon>
        <taxon>Viridiplantae</taxon>
        <taxon>Streptophyta</taxon>
        <taxon>Embryophyta</taxon>
        <taxon>Tracheophyta</taxon>
        <taxon>Spermatophyta</taxon>
        <taxon>Magnoliopsida</taxon>
        <taxon>eudicotyledons</taxon>
        <taxon>Gunneridae</taxon>
        <taxon>Pentapetalae</taxon>
        <taxon>asterids</taxon>
        <taxon>lamiids</taxon>
        <taxon>Gentianales</taxon>
        <taxon>Apocynaceae</taxon>
        <taxon>Rauvolfioideae</taxon>
        <taxon>Vinceae</taxon>
        <taxon>Catharanthinae</taxon>
        <taxon>Catharanthus</taxon>
    </lineage>
</organism>
<reference evidence="2" key="1">
    <citation type="journal article" date="2023" name="Nat. Plants">
        <title>Single-cell RNA sequencing provides a high-resolution roadmap for understanding the multicellular compartmentation of specialized metabolism.</title>
        <authorList>
            <person name="Sun S."/>
            <person name="Shen X."/>
            <person name="Li Y."/>
            <person name="Li Y."/>
            <person name="Wang S."/>
            <person name="Li R."/>
            <person name="Zhang H."/>
            <person name="Shen G."/>
            <person name="Guo B."/>
            <person name="Wei J."/>
            <person name="Xu J."/>
            <person name="St-Pierre B."/>
            <person name="Chen S."/>
            <person name="Sun C."/>
        </authorList>
    </citation>
    <scope>NUCLEOTIDE SEQUENCE [LARGE SCALE GENOMIC DNA]</scope>
</reference>
<gene>
    <name evidence="1" type="ORF">M9H77_08213</name>
</gene>
<dbReference type="EMBL" id="CM044702">
    <property type="protein sequence ID" value="KAI5677263.1"/>
    <property type="molecule type" value="Genomic_DNA"/>
</dbReference>
<sequence length="366" mass="40922">MEKTNNLLLFIISFLFLLCFSSCVSSIEFKVKSIYVFGDSIFDAGNNHYNKYSAAQADFPPYGSTFFHRPTGRFTDGRTVADFLSQFLGLPLQKPFMEIQLEFVNGTRKSYPTNGINFASAGSGVLSTTNLDLNVTALEVQVEQFGTLIEEKHIKKGQVKESLFLLESGSNDIFNYFSPFEPAPTLTPDAYIQDMLKRVESFVDQIYRLGARRIAIFSLGPVGCVPARSLLPGAPTNNRCYGKMNKMVKNFNMGLENIVKGIPYKHHGAVGVYGAVYKSVQLFRANATRYGFNDVNNACCGYGTLGGQLQCGKEGYTICSEPNRYLFWDYFHPSERTYKLLSKALWAGRPTSIRPINIKTLAKINI</sequence>
<evidence type="ECO:0000313" key="2">
    <source>
        <dbReference type="Proteomes" id="UP001060085"/>
    </source>
</evidence>
<protein>
    <submittedName>
        <fullName evidence="1">Uncharacterized protein</fullName>
    </submittedName>
</protein>
<accession>A0ACC0BXJ6</accession>
<evidence type="ECO:0000313" key="1">
    <source>
        <dbReference type="EMBL" id="KAI5677263.1"/>
    </source>
</evidence>
<proteinExistence type="predicted"/>
<keyword evidence="2" id="KW-1185">Reference proteome</keyword>
<comment type="caution">
    <text evidence="1">The sequence shown here is derived from an EMBL/GenBank/DDBJ whole genome shotgun (WGS) entry which is preliminary data.</text>
</comment>
<dbReference type="Proteomes" id="UP001060085">
    <property type="component" value="Linkage Group LG02"/>
</dbReference>
<name>A0ACC0BXJ6_CATRO</name>